<dbReference type="EMBL" id="JARQZJ010000142">
    <property type="protein sequence ID" value="KAK9892981.1"/>
    <property type="molecule type" value="Genomic_DNA"/>
</dbReference>
<organism evidence="1 2">
    <name type="scientific">Henosepilachna vigintioctopunctata</name>
    <dbReference type="NCBI Taxonomy" id="420089"/>
    <lineage>
        <taxon>Eukaryota</taxon>
        <taxon>Metazoa</taxon>
        <taxon>Ecdysozoa</taxon>
        <taxon>Arthropoda</taxon>
        <taxon>Hexapoda</taxon>
        <taxon>Insecta</taxon>
        <taxon>Pterygota</taxon>
        <taxon>Neoptera</taxon>
        <taxon>Endopterygota</taxon>
        <taxon>Coleoptera</taxon>
        <taxon>Polyphaga</taxon>
        <taxon>Cucujiformia</taxon>
        <taxon>Coccinelloidea</taxon>
        <taxon>Coccinellidae</taxon>
        <taxon>Epilachninae</taxon>
        <taxon>Epilachnini</taxon>
        <taxon>Henosepilachna</taxon>
    </lineage>
</organism>
<evidence type="ECO:0008006" key="3">
    <source>
        <dbReference type="Google" id="ProtNLM"/>
    </source>
</evidence>
<gene>
    <name evidence="1" type="ORF">WA026_023038</name>
</gene>
<accession>A0AAW1VIW6</accession>
<proteinExistence type="predicted"/>
<sequence>MSDLDDESLTFVCHSFVCDSKSHARQLTLALSVVFEDYARRMRDSGKTIKSNKFTIDIRSPEQQAAEADGVEEETDA</sequence>
<reference evidence="1 2" key="1">
    <citation type="submission" date="2023-03" db="EMBL/GenBank/DDBJ databases">
        <title>Genome insight into feeding habits of ladybird beetles.</title>
        <authorList>
            <person name="Li H.-S."/>
            <person name="Huang Y.-H."/>
            <person name="Pang H."/>
        </authorList>
    </citation>
    <scope>NUCLEOTIDE SEQUENCE [LARGE SCALE GENOMIC DNA]</scope>
    <source>
        <strain evidence="1">SYSU_2023b</strain>
        <tissue evidence="1">Whole body</tissue>
    </source>
</reference>
<name>A0AAW1VIW6_9CUCU</name>
<evidence type="ECO:0000313" key="1">
    <source>
        <dbReference type="EMBL" id="KAK9892981.1"/>
    </source>
</evidence>
<dbReference type="AlphaFoldDB" id="A0AAW1VIW6"/>
<evidence type="ECO:0000313" key="2">
    <source>
        <dbReference type="Proteomes" id="UP001431783"/>
    </source>
</evidence>
<protein>
    <recommendedName>
        <fullName evidence="3">PID domain-containing protein</fullName>
    </recommendedName>
</protein>
<comment type="caution">
    <text evidence="1">The sequence shown here is derived from an EMBL/GenBank/DDBJ whole genome shotgun (WGS) entry which is preliminary data.</text>
</comment>
<dbReference type="Proteomes" id="UP001431783">
    <property type="component" value="Unassembled WGS sequence"/>
</dbReference>
<keyword evidence="2" id="KW-1185">Reference proteome</keyword>